<dbReference type="InterPro" id="IPR014757">
    <property type="entry name" value="Tscrpt_reg_IclR_C"/>
</dbReference>
<dbReference type="Gene3D" id="3.30.450.40">
    <property type="match status" value="1"/>
</dbReference>
<dbReference type="PROSITE" id="PS51077">
    <property type="entry name" value="HTH_ICLR"/>
    <property type="match status" value="1"/>
</dbReference>
<evidence type="ECO:0000259" key="4">
    <source>
        <dbReference type="PROSITE" id="PS51077"/>
    </source>
</evidence>
<dbReference type="AlphaFoldDB" id="A0A3N1CYA7"/>
<dbReference type="SUPFAM" id="SSF46785">
    <property type="entry name" value="Winged helix' DNA-binding domain"/>
    <property type="match status" value="1"/>
</dbReference>
<evidence type="ECO:0000256" key="3">
    <source>
        <dbReference type="ARBA" id="ARBA00023163"/>
    </source>
</evidence>
<reference evidence="6 7" key="1">
    <citation type="submission" date="2018-11" db="EMBL/GenBank/DDBJ databases">
        <title>Sequencing the genomes of 1000 actinobacteria strains.</title>
        <authorList>
            <person name="Klenk H.-P."/>
        </authorList>
    </citation>
    <scope>NUCLEOTIDE SEQUENCE [LARGE SCALE GENOMIC DNA]</scope>
    <source>
        <strain evidence="6 7">DSM 44254</strain>
    </source>
</reference>
<accession>A0A3N1CYA7</accession>
<sequence length="260" mass="28176">MAPERDTSIRRGLDVLAVLESAEALTKGGLGVTRIANILDKDKSQISRSLKVLAEYGLIDRDPKTLAYRLGWRIYSMARRSGDHRLLASAEPVLDDLLAATNESVYLSVMSNYEALTVLERVPNHAVQATSGIWPVFSTSVGRVLLGGMQDADIRRMYDGTPVQTRGLRGIDGIDDLLSRIADVRRDGYAIVTDEFEEGLTAVGAPVHDHRGDVIAALGVSGPSFRFAGRAGAAAIAVREAARRIEERFVEPHGPAVVDE</sequence>
<dbReference type="InterPro" id="IPR029016">
    <property type="entry name" value="GAF-like_dom_sf"/>
</dbReference>
<dbReference type="InterPro" id="IPR005471">
    <property type="entry name" value="Tscrpt_reg_IclR_N"/>
</dbReference>
<dbReference type="PANTHER" id="PTHR30136">
    <property type="entry name" value="HELIX-TURN-HELIX TRANSCRIPTIONAL REGULATOR, ICLR FAMILY"/>
    <property type="match status" value="1"/>
</dbReference>
<dbReference type="PROSITE" id="PS51078">
    <property type="entry name" value="ICLR_ED"/>
    <property type="match status" value="1"/>
</dbReference>
<dbReference type="RefSeq" id="WP_123665678.1">
    <property type="nucleotide sequence ID" value="NZ_RJKE01000001.1"/>
</dbReference>
<dbReference type="GO" id="GO:0003700">
    <property type="term" value="F:DNA-binding transcription factor activity"/>
    <property type="evidence" value="ECO:0007669"/>
    <property type="project" value="TreeGrafter"/>
</dbReference>
<evidence type="ECO:0000256" key="2">
    <source>
        <dbReference type="ARBA" id="ARBA00023125"/>
    </source>
</evidence>
<dbReference type="SMART" id="SM00346">
    <property type="entry name" value="HTH_ICLR"/>
    <property type="match status" value="1"/>
</dbReference>
<feature type="domain" description="HTH iclR-type" evidence="4">
    <location>
        <begin position="6"/>
        <end position="72"/>
    </location>
</feature>
<gene>
    <name evidence="6" type="ORF">EDD29_3824</name>
</gene>
<keyword evidence="2" id="KW-0238">DNA-binding</keyword>
<dbReference type="CDD" id="cd00090">
    <property type="entry name" value="HTH_ARSR"/>
    <property type="match status" value="1"/>
</dbReference>
<dbReference type="EMBL" id="RJKE01000001">
    <property type="protein sequence ID" value="ROO86261.1"/>
    <property type="molecule type" value="Genomic_DNA"/>
</dbReference>
<dbReference type="InterPro" id="IPR036390">
    <property type="entry name" value="WH_DNA-bd_sf"/>
</dbReference>
<dbReference type="Gene3D" id="1.10.10.10">
    <property type="entry name" value="Winged helix-like DNA-binding domain superfamily/Winged helix DNA-binding domain"/>
    <property type="match status" value="1"/>
</dbReference>
<dbReference type="Proteomes" id="UP000272400">
    <property type="component" value="Unassembled WGS sequence"/>
</dbReference>
<dbReference type="PANTHER" id="PTHR30136:SF24">
    <property type="entry name" value="HTH-TYPE TRANSCRIPTIONAL REPRESSOR ALLR"/>
    <property type="match status" value="1"/>
</dbReference>
<organism evidence="6 7">
    <name type="scientific">Actinocorallia herbida</name>
    <dbReference type="NCBI Taxonomy" id="58109"/>
    <lineage>
        <taxon>Bacteria</taxon>
        <taxon>Bacillati</taxon>
        <taxon>Actinomycetota</taxon>
        <taxon>Actinomycetes</taxon>
        <taxon>Streptosporangiales</taxon>
        <taxon>Thermomonosporaceae</taxon>
        <taxon>Actinocorallia</taxon>
    </lineage>
</organism>
<dbReference type="Pfam" id="PF09339">
    <property type="entry name" value="HTH_IclR"/>
    <property type="match status" value="1"/>
</dbReference>
<proteinExistence type="predicted"/>
<evidence type="ECO:0000259" key="5">
    <source>
        <dbReference type="PROSITE" id="PS51078"/>
    </source>
</evidence>
<dbReference type="OrthoDB" id="4924204at2"/>
<dbReference type="InterPro" id="IPR050707">
    <property type="entry name" value="HTH_MetabolicPath_Reg"/>
</dbReference>
<keyword evidence="3" id="KW-0804">Transcription</keyword>
<protein>
    <submittedName>
        <fullName evidence="6">IclR family transcriptional regulator</fullName>
    </submittedName>
</protein>
<comment type="caution">
    <text evidence="6">The sequence shown here is derived from an EMBL/GenBank/DDBJ whole genome shotgun (WGS) entry which is preliminary data.</text>
</comment>
<evidence type="ECO:0000313" key="6">
    <source>
        <dbReference type="EMBL" id="ROO86261.1"/>
    </source>
</evidence>
<evidence type="ECO:0000256" key="1">
    <source>
        <dbReference type="ARBA" id="ARBA00023015"/>
    </source>
</evidence>
<keyword evidence="1" id="KW-0805">Transcription regulation</keyword>
<dbReference type="Pfam" id="PF01614">
    <property type="entry name" value="IclR_C"/>
    <property type="match status" value="1"/>
</dbReference>
<dbReference type="InterPro" id="IPR036388">
    <property type="entry name" value="WH-like_DNA-bd_sf"/>
</dbReference>
<dbReference type="GO" id="GO:0003677">
    <property type="term" value="F:DNA binding"/>
    <property type="evidence" value="ECO:0007669"/>
    <property type="project" value="UniProtKB-KW"/>
</dbReference>
<name>A0A3N1CYA7_9ACTN</name>
<dbReference type="SUPFAM" id="SSF55781">
    <property type="entry name" value="GAF domain-like"/>
    <property type="match status" value="1"/>
</dbReference>
<dbReference type="GO" id="GO:0045892">
    <property type="term" value="P:negative regulation of DNA-templated transcription"/>
    <property type="evidence" value="ECO:0007669"/>
    <property type="project" value="TreeGrafter"/>
</dbReference>
<dbReference type="InterPro" id="IPR011991">
    <property type="entry name" value="ArsR-like_HTH"/>
</dbReference>
<evidence type="ECO:0000313" key="7">
    <source>
        <dbReference type="Proteomes" id="UP000272400"/>
    </source>
</evidence>
<feature type="domain" description="IclR-ED" evidence="5">
    <location>
        <begin position="73"/>
        <end position="251"/>
    </location>
</feature>
<keyword evidence="7" id="KW-1185">Reference proteome</keyword>